<sequence length="48" mass="5656">MPSMDTIANREQFWIEWDMGDYGPFDTEAEARAYQREHRMTGSSIDRG</sequence>
<dbReference type="KEGG" id="vg:60324956"/>
<keyword evidence="2" id="KW-1185">Reference proteome</keyword>
<name>A0A6M3SZG0_9CAUD</name>
<gene>
    <name evidence="1" type="primary">92</name>
    <name evidence="1" type="ORF">SEA_MARKPHEW_92</name>
</gene>
<accession>A0A6M3SZG0</accession>
<evidence type="ECO:0000313" key="1">
    <source>
        <dbReference type="EMBL" id="QJD50392.1"/>
    </source>
</evidence>
<organism evidence="1 2">
    <name type="scientific">Mycobacterium phage MarkPhew</name>
    <dbReference type="NCBI Taxonomy" id="2725625"/>
    <lineage>
        <taxon>Viruses</taxon>
        <taxon>Duplodnaviria</taxon>
        <taxon>Heunggongvirae</taxon>
        <taxon>Uroviricota</taxon>
        <taxon>Caudoviricetes</taxon>
        <taxon>Weiservirinae</taxon>
        <taxon>Anayavirus</taxon>
        <taxon>Anayavirus markphew</taxon>
    </lineage>
</organism>
<dbReference type="RefSeq" id="YP_009953483.1">
    <property type="nucleotide sequence ID" value="NC_051622.1"/>
</dbReference>
<reference evidence="2" key="1">
    <citation type="submission" date="2020-04" db="EMBL/GenBank/DDBJ databases">
        <authorList>
            <person name="Beauchamp P."/>
            <person name="Lattanzi R."/>
            <person name="Bidaburu M."/>
            <person name="Columbini C."/>
            <person name="Evard R."/>
            <person name="Fitzgerald S."/>
            <person name="Lopez A.J."/>
            <person name="Braley A."/>
            <person name="Ettinger A.-S.H."/>
            <person name="Anders K.R."/>
            <person name="Garlena R.A."/>
            <person name="Russell D.A."/>
            <person name="Pope W.H."/>
            <person name="Jacobs-Sera D."/>
            <person name="Hatfull G.F."/>
        </authorList>
    </citation>
    <scope>NUCLEOTIDE SEQUENCE [LARGE SCALE GENOMIC DNA]</scope>
</reference>
<dbReference type="EMBL" id="MT310859">
    <property type="protein sequence ID" value="QJD50392.1"/>
    <property type="molecule type" value="Genomic_DNA"/>
</dbReference>
<evidence type="ECO:0000313" key="2">
    <source>
        <dbReference type="Proteomes" id="UP000501459"/>
    </source>
</evidence>
<proteinExistence type="predicted"/>
<dbReference type="Proteomes" id="UP000501459">
    <property type="component" value="Segment"/>
</dbReference>
<dbReference type="GeneID" id="60324956"/>
<protein>
    <submittedName>
        <fullName evidence="1">Uncharacterized protein</fullName>
    </submittedName>
</protein>